<evidence type="ECO:0000313" key="2">
    <source>
        <dbReference type="Proteomes" id="UP000031012"/>
    </source>
</evidence>
<name>A0A0B2UC54_9GAMM</name>
<dbReference type="EMBL" id="JHQK01000012">
    <property type="protein sequence ID" value="KHN66530.1"/>
    <property type="molecule type" value="Genomic_DNA"/>
</dbReference>
<accession>A0A0B2UC54</accession>
<protein>
    <submittedName>
        <fullName evidence="1">Uncharacterized protein</fullName>
    </submittedName>
</protein>
<organism evidence="1 2">
    <name type="scientific">Acinetobacter oleivorans</name>
    <dbReference type="NCBI Taxonomy" id="1148157"/>
    <lineage>
        <taxon>Bacteria</taxon>
        <taxon>Pseudomonadati</taxon>
        <taxon>Pseudomonadota</taxon>
        <taxon>Gammaproteobacteria</taxon>
        <taxon>Moraxellales</taxon>
        <taxon>Moraxellaceae</taxon>
        <taxon>Acinetobacter</taxon>
    </lineage>
</organism>
<gene>
    <name evidence="1" type="ORF">DH17_02500</name>
</gene>
<dbReference type="Proteomes" id="UP000031012">
    <property type="component" value="Unassembled WGS sequence"/>
</dbReference>
<evidence type="ECO:0000313" key="1">
    <source>
        <dbReference type="EMBL" id="KHN66530.1"/>
    </source>
</evidence>
<dbReference type="AlphaFoldDB" id="A0A0B2UC54"/>
<proteinExistence type="predicted"/>
<reference evidence="1 2" key="1">
    <citation type="submission" date="2014-03" db="EMBL/GenBank/DDBJ databases">
        <title>Genome sequence of the diesel-degrader and plant-growth promoter Acinetobacter oleivorans PF-1 isolated from the roots of poplar tree.</title>
        <authorList>
            <person name="Gkorezis P."/>
            <person name="van Hamme J."/>
            <person name="Rineau F."/>
            <person name="Vangronsveld J."/>
            <person name="Francetti A."/>
        </authorList>
    </citation>
    <scope>NUCLEOTIDE SEQUENCE [LARGE SCALE GENOMIC DNA]</scope>
    <source>
        <strain evidence="1 2">PF1</strain>
    </source>
</reference>
<comment type="caution">
    <text evidence="1">The sequence shown here is derived from an EMBL/GenBank/DDBJ whole genome shotgun (WGS) entry which is preliminary data.</text>
</comment>
<sequence length="338" mass="38763">MGKILVTYHTLELDIVSISQKQPIPLVSHVSIIDIFENLKKWGYENRPRLFGGLNRFCGLIPVIDIDKANNCIKLILTLSDKNEDFQMARNFGTGSVRSLDRDEDEGADKRVHVVIKIDPTNKYNAKFAIEHKQGVSTKLFTDTLNYLMKHARANEIIGSDNYFIGKHPTESYMTGTKAGQPKPLKFKVRFSHVSEMSNEIIQAFANGKIDSVEFYEEDKAPNTFDPTGLFIRKRSKVELSVTGQIFKQSSNQTVQKLQDFTNGFKGLFATHPDLKGLRFKINFTDTNNNKQSAYYESQYEELVWAKKKYLDESLRQRMTDIPKLNEELCDRMLANII</sequence>